<dbReference type="Gene3D" id="1.10.10.60">
    <property type="entry name" value="Homeodomain-like"/>
    <property type="match status" value="1"/>
</dbReference>
<dbReference type="EMBL" id="SOML01000006">
    <property type="protein sequence ID" value="TFD95999.1"/>
    <property type="molecule type" value="Genomic_DNA"/>
</dbReference>
<feature type="domain" description="HTH araC/xylS-type" evidence="4">
    <location>
        <begin position="194"/>
        <end position="293"/>
    </location>
</feature>
<sequence>MVKDVTLNYLKVLDDKFGYDHDIIQTFIVDQGEVLEIAPGDSKILFIRNGRVNFSMSKYYEKELDRNQMLVIPLGSNFTGVAQERSEMVLLKIPYNINLSGCFQGQKSRTVSNMASAYSHKELNEKKQSSDELSVLDMNNLLILYVSLLSQCSDAGLCTPQYMEIKVQEFICIMNISYTSQQIENFFKPILSSDRVFSDFIYNAYRKVKTEQDLADLAYYSLSGFKKRFKKVFNMAPAQWLKMKKAEDIYYELNHGQKSFKQICEEYNFSSTSHFNTFCKKYLGATPGIIRSSGAVR</sequence>
<reference evidence="5 6" key="1">
    <citation type="submission" date="2019-03" db="EMBL/GenBank/DDBJ databases">
        <title>San Antonio Military Medical Center submission to MRSN (WRAIR), pending publication.</title>
        <authorList>
            <person name="Blyth D.M."/>
            <person name="Mccarthy S.L."/>
            <person name="Schall S.E."/>
            <person name="Stam J.A."/>
            <person name="Ong A.C."/>
            <person name="Mcgann P.T."/>
        </authorList>
    </citation>
    <scope>NUCLEOTIDE SEQUENCE [LARGE SCALE GENOMIC DNA]</scope>
    <source>
        <strain evidence="5 6">MRSN571793</strain>
    </source>
</reference>
<dbReference type="PANTHER" id="PTHR47504:SF5">
    <property type="entry name" value="RIGHT ORIGIN-BINDING PROTEIN"/>
    <property type="match status" value="1"/>
</dbReference>
<dbReference type="SMART" id="SM00342">
    <property type="entry name" value="HTH_ARAC"/>
    <property type="match status" value="1"/>
</dbReference>
<dbReference type="InterPro" id="IPR009057">
    <property type="entry name" value="Homeodomain-like_sf"/>
</dbReference>
<dbReference type="InterPro" id="IPR018060">
    <property type="entry name" value="HTH_AraC"/>
</dbReference>
<dbReference type="Pfam" id="PF12833">
    <property type="entry name" value="HTH_18"/>
    <property type="match status" value="1"/>
</dbReference>
<dbReference type="STRING" id="1121485.GCA_000426485_00409"/>
<gene>
    <name evidence="5" type="ORF">E2605_10390</name>
</gene>
<organism evidence="5 6">
    <name type="scientific">Dysgonomonas capnocytophagoides</name>
    <dbReference type="NCBI Taxonomy" id="45254"/>
    <lineage>
        <taxon>Bacteria</taxon>
        <taxon>Pseudomonadati</taxon>
        <taxon>Bacteroidota</taxon>
        <taxon>Bacteroidia</taxon>
        <taxon>Bacteroidales</taxon>
        <taxon>Dysgonomonadaceae</taxon>
        <taxon>Dysgonomonas</taxon>
    </lineage>
</organism>
<dbReference type="OrthoDB" id="1031098at2"/>
<evidence type="ECO:0000259" key="4">
    <source>
        <dbReference type="PROSITE" id="PS01124"/>
    </source>
</evidence>
<keyword evidence="6" id="KW-1185">Reference proteome</keyword>
<evidence type="ECO:0000256" key="3">
    <source>
        <dbReference type="ARBA" id="ARBA00023163"/>
    </source>
</evidence>
<comment type="caution">
    <text evidence="5">The sequence shown here is derived from an EMBL/GenBank/DDBJ whole genome shotgun (WGS) entry which is preliminary data.</text>
</comment>
<keyword evidence="1" id="KW-0805">Transcription regulation</keyword>
<keyword evidence="3" id="KW-0804">Transcription</keyword>
<dbReference type="InterPro" id="IPR050959">
    <property type="entry name" value="MarA-like"/>
</dbReference>
<dbReference type="AlphaFoldDB" id="A0A4Y8KZW8"/>
<proteinExistence type="predicted"/>
<dbReference type="GO" id="GO:0043565">
    <property type="term" value="F:sequence-specific DNA binding"/>
    <property type="evidence" value="ECO:0007669"/>
    <property type="project" value="InterPro"/>
</dbReference>
<evidence type="ECO:0000256" key="2">
    <source>
        <dbReference type="ARBA" id="ARBA00023125"/>
    </source>
</evidence>
<keyword evidence="2" id="KW-0238">DNA-binding</keyword>
<dbReference type="PROSITE" id="PS01124">
    <property type="entry name" value="HTH_ARAC_FAMILY_2"/>
    <property type="match status" value="1"/>
</dbReference>
<name>A0A4Y8KZW8_9BACT</name>
<dbReference type="SUPFAM" id="SSF46689">
    <property type="entry name" value="Homeodomain-like"/>
    <property type="match status" value="1"/>
</dbReference>
<protein>
    <submittedName>
        <fullName evidence="5">AraC family transcriptional regulator</fullName>
    </submittedName>
</protein>
<evidence type="ECO:0000313" key="5">
    <source>
        <dbReference type="EMBL" id="TFD95999.1"/>
    </source>
</evidence>
<dbReference type="PANTHER" id="PTHR47504">
    <property type="entry name" value="RIGHT ORIGIN-BINDING PROTEIN"/>
    <property type="match status" value="1"/>
</dbReference>
<evidence type="ECO:0000313" key="6">
    <source>
        <dbReference type="Proteomes" id="UP000297861"/>
    </source>
</evidence>
<dbReference type="RefSeq" id="WP_026627695.1">
    <property type="nucleotide sequence ID" value="NZ_AP028867.1"/>
</dbReference>
<dbReference type="Proteomes" id="UP000297861">
    <property type="component" value="Unassembled WGS sequence"/>
</dbReference>
<evidence type="ECO:0000256" key="1">
    <source>
        <dbReference type="ARBA" id="ARBA00023015"/>
    </source>
</evidence>
<dbReference type="GO" id="GO:0003700">
    <property type="term" value="F:DNA-binding transcription factor activity"/>
    <property type="evidence" value="ECO:0007669"/>
    <property type="project" value="InterPro"/>
</dbReference>
<accession>A0A4Y8KZW8</accession>